<comment type="caution">
    <text evidence="8">The sequence shown here is derived from an EMBL/GenBank/DDBJ whole genome shotgun (WGS) entry which is preliminary data.</text>
</comment>
<dbReference type="PANTHER" id="PTHR47197:SF3">
    <property type="entry name" value="DIHYDRO-HEME D1 DEHYDROGENASE"/>
    <property type="match status" value="1"/>
</dbReference>
<evidence type="ECO:0000313" key="8">
    <source>
        <dbReference type="EMBL" id="MFB9761613.1"/>
    </source>
</evidence>
<evidence type="ECO:0000259" key="7">
    <source>
        <dbReference type="PROSITE" id="PS51007"/>
    </source>
</evidence>
<dbReference type="Gene3D" id="1.10.760.10">
    <property type="entry name" value="Cytochrome c-like domain"/>
    <property type="match status" value="2"/>
</dbReference>
<feature type="region of interest" description="Disordered" evidence="5">
    <location>
        <begin position="578"/>
        <end position="601"/>
    </location>
</feature>
<keyword evidence="1 4" id="KW-0349">Heme</keyword>
<dbReference type="RefSeq" id="WP_379951759.1">
    <property type="nucleotide sequence ID" value="NZ_JBHMAF010000194.1"/>
</dbReference>
<evidence type="ECO:0000256" key="2">
    <source>
        <dbReference type="ARBA" id="ARBA00022723"/>
    </source>
</evidence>
<dbReference type="Proteomes" id="UP001589609">
    <property type="component" value="Unassembled WGS sequence"/>
</dbReference>
<keyword evidence="9" id="KW-1185">Reference proteome</keyword>
<name>A0ABV5WLS8_9BACI</name>
<dbReference type="PROSITE" id="PS51257">
    <property type="entry name" value="PROKAR_LIPOPROTEIN"/>
    <property type="match status" value="1"/>
</dbReference>
<reference evidence="8 9" key="1">
    <citation type="submission" date="2024-09" db="EMBL/GenBank/DDBJ databases">
        <authorList>
            <person name="Sun Q."/>
            <person name="Mori K."/>
        </authorList>
    </citation>
    <scope>NUCLEOTIDE SEQUENCE [LARGE SCALE GENOMIC DNA]</scope>
    <source>
        <strain evidence="8 9">JCM 11201</strain>
    </source>
</reference>
<feature type="domain" description="Cytochrome c" evidence="7">
    <location>
        <begin position="390"/>
        <end position="505"/>
    </location>
</feature>
<dbReference type="InterPro" id="IPR051200">
    <property type="entry name" value="Host-pathogen_enzymatic-act"/>
</dbReference>
<evidence type="ECO:0000256" key="4">
    <source>
        <dbReference type="PROSITE-ProRule" id="PRU00433"/>
    </source>
</evidence>
<dbReference type="SUPFAM" id="SSF50974">
    <property type="entry name" value="Nitrous oxide reductase, N-terminal domain"/>
    <property type="match status" value="1"/>
</dbReference>
<dbReference type="InterPro" id="IPR009056">
    <property type="entry name" value="Cyt_c-like_dom"/>
</dbReference>
<feature type="domain" description="Cytochrome c" evidence="7">
    <location>
        <begin position="523"/>
        <end position="652"/>
    </location>
</feature>
<dbReference type="Gene3D" id="2.130.10.10">
    <property type="entry name" value="YVTN repeat-like/Quinoprotein amine dehydrogenase"/>
    <property type="match status" value="2"/>
</dbReference>
<keyword evidence="2 4" id="KW-0479">Metal-binding</keyword>
<dbReference type="EMBL" id="JBHMAF010000194">
    <property type="protein sequence ID" value="MFB9761613.1"/>
    <property type="molecule type" value="Genomic_DNA"/>
</dbReference>
<dbReference type="PROSITE" id="PS51007">
    <property type="entry name" value="CYTC"/>
    <property type="match status" value="2"/>
</dbReference>
<evidence type="ECO:0000256" key="5">
    <source>
        <dbReference type="SAM" id="MobiDB-lite"/>
    </source>
</evidence>
<dbReference type="InterPro" id="IPR015943">
    <property type="entry name" value="WD40/YVTN_repeat-like_dom_sf"/>
</dbReference>
<evidence type="ECO:0000313" key="9">
    <source>
        <dbReference type="Proteomes" id="UP001589609"/>
    </source>
</evidence>
<sequence>MKKLFLFLLTLLCIGAFAGCSMATSKDKVIRDAAVHSDNIVTSKDGKWAYIANIDVNTISIVNTASKKVEKEIKVGQEPRQLTLSPDEAYLYVSCMYDNRIDIVSLKENKVVSHIKTEQEPFGLVTSQDGTQLYVANFRSGTVSVIDIQKKKQTASIQIGDRPRTLALTADGTKLYVPHYLDGTISVVDTETNKVQKTITLAASPDKEDRKKSQGTPNTIEQFVIAPDGKTAWVMHLVTNTDTVIHFEETIFPAVSVIDMEKDEEIVEQRKELFEEMNVKDNQNNTMIVSNPYDVAFNSKGTKAFVVMSGSEDIVVFDLARGGKASQVVRRIPGNNPRGLVFLKESGELLVHNAMSHDLAVLQANDESSYAKVKTTDTKIKLIAKDSLSSLVREGKTIFYSANSDEFADEITGNNWMSCASCHSDGDINSLTLMSAKGPRNVPSNILATKTGLFMWDGSRDDFTDYIHTVQNEMGGMMDVDPSKPISPDVQHMYDALLAYLNEPTSFPVPKSPYRDAYGELTSTAKQGEELFQGKANCLSCHGGEYFTSSTQAVDGKGTLTTSNTQFLYNIGTANPLDKDSNGDARADYTNPRSSGQFDPPTLRGVWATAPYLHDGSAKTVEEAIEKHQYPERDTLSPQEIKAIAGYVKSIE</sequence>
<dbReference type="InterPro" id="IPR011045">
    <property type="entry name" value="N2O_reductase_N"/>
</dbReference>
<evidence type="ECO:0000256" key="1">
    <source>
        <dbReference type="ARBA" id="ARBA00022617"/>
    </source>
</evidence>
<dbReference type="Pfam" id="PF02239">
    <property type="entry name" value="Cytochrom_D1"/>
    <property type="match status" value="1"/>
</dbReference>
<gene>
    <name evidence="8" type="ORF">ACFFMS_25575</name>
</gene>
<dbReference type="PANTHER" id="PTHR47197">
    <property type="entry name" value="PROTEIN NIRF"/>
    <property type="match status" value="1"/>
</dbReference>
<feature type="compositionally biased region" description="Basic and acidic residues" evidence="5">
    <location>
        <begin position="578"/>
        <end position="587"/>
    </location>
</feature>
<evidence type="ECO:0000256" key="3">
    <source>
        <dbReference type="ARBA" id="ARBA00023004"/>
    </source>
</evidence>
<dbReference type="NCBIfam" id="TIGR02276">
    <property type="entry name" value="beta_rpt_yvtn"/>
    <property type="match status" value="3"/>
</dbReference>
<organism evidence="8 9">
    <name type="scientific">Ectobacillus funiculus</name>
    <dbReference type="NCBI Taxonomy" id="137993"/>
    <lineage>
        <taxon>Bacteria</taxon>
        <taxon>Bacillati</taxon>
        <taxon>Bacillota</taxon>
        <taxon>Bacilli</taxon>
        <taxon>Bacillales</taxon>
        <taxon>Bacillaceae</taxon>
        <taxon>Ectobacillus</taxon>
    </lineage>
</organism>
<keyword evidence="6" id="KW-0732">Signal</keyword>
<dbReference type="SUPFAM" id="SSF46626">
    <property type="entry name" value="Cytochrome c"/>
    <property type="match status" value="2"/>
</dbReference>
<accession>A0ABV5WLS8</accession>
<evidence type="ECO:0000256" key="6">
    <source>
        <dbReference type="SAM" id="SignalP"/>
    </source>
</evidence>
<feature type="chain" id="PRO_5045572515" evidence="6">
    <location>
        <begin position="19"/>
        <end position="652"/>
    </location>
</feature>
<dbReference type="InterPro" id="IPR011964">
    <property type="entry name" value="YVTN_b-propeller_repeat"/>
</dbReference>
<dbReference type="Pfam" id="PF21419">
    <property type="entry name" value="RoxA-like_Cyt-c"/>
    <property type="match status" value="1"/>
</dbReference>
<keyword evidence="3 4" id="KW-0408">Iron</keyword>
<protein>
    <submittedName>
        <fullName evidence="8">Beta-propeller fold lactonase family protein</fullName>
    </submittedName>
</protein>
<feature type="signal peptide" evidence="6">
    <location>
        <begin position="1"/>
        <end position="18"/>
    </location>
</feature>
<dbReference type="InterPro" id="IPR036909">
    <property type="entry name" value="Cyt_c-like_dom_sf"/>
</dbReference>
<proteinExistence type="predicted"/>